<organism evidence="2 3">
    <name type="scientific">Mycena chlorophos</name>
    <name type="common">Agaric fungus</name>
    <name type="synonym">Agaricus chlorophos</name>
    <dbReference type="NCBI Taxonomy" id="658473"/>
    <lineage>
        <taxon>Eukaryota</taxon>
        <taxon>Fungi</taxon>
        <taxon>Dikarya</taxon>
        <taxon>Basidiomycota</taxon>
        <taxon>Agaricomycotina</taxon>
        <taxon>Agaricomycetes</taxon>
        <taxon>Agaricomycetidae</taxon>
        <taxon>Agaricales</taxon>
        <taxon>Marasmiineae</taxon>
        <taxon>Mycenaceae</taxon>
        <taxon>Mycena</taxon>
    </lineage>
</organism>
<accession>A0A8H6W5F3</accession>
<keyword evidence="3" id="KW-1185">Reference proteome</keyword>
<reference evidence="2" key="1">
    <citation type="submission" date="2020-05" db="EMBL/GenBank/DDBJ databases">
        <title>Mycena genomes resolve the evolution of fungal bioluminescence.</title>
        <authorList>
            <person name="Tsai I.J."/>
        </authorList>
    </citation>
    <scope>NUCLEOTIDE SEQUENCE</scope>
    <source>
        <strain evidence="2">110903Hualien_Pintung</strain>
    </source>
</reference>
<evidence type="ECO:0000313" key="3">
    <source>
        <dbReference type="Proteomes" id="UP000613580"/>
    </source>
</evidence>
<dbReference type="Proteomes" id="UP000613580">
    <property type="component" value="Unassembled WGS sequence"/>
</dbReference>
<sequence>MRDDDCLLAIVDRFRVRRMRIRPANATVDGRENVTVFVLERFALRDAGSESFRLSEGNVIGEFDTVCGVNAVVGVVIDGCKPLPDARTVPLVNVLRLWDDVVVVVVGVALDAAPSEGKVGNGFGMDNGGRSPASRKPQLHQQPAAPVARAASTAFAKPASQSAPADRVADALGGILEDVALGFSQGVHISNPDDVVQQRLDSDIDMFLACVDLQRLTSLRRFQFHAQPLDIVHSRDNKGKRTFTYRLLPGMLTSLSAIQCLDEVTIRLAFNKWIRPSECPAATQLDALGEWSELDAALLRLESVSRLLFLATFERTLWPPPGRREPQNVKFDMRKVYEEVLALVPMRIPRTVEGRGNALSFAAQMPIGHK</sequence>
<protein>
    <submittedName>
        <fullName evidence="2">F-box domain-containing protein</fullName>
    </submittedName>
</protein>
<feature type="region of interest" description="Disordered" evidence="1">
    <location>
        <begin position="119"/>
        <end position="144"/>
    </location>
</feature>
<name>A0A8H6W5F3_MYCCL</name>
<evidence type="ECO:0000256" key="1">
    <source>
        <dbReference type="SAM" id="MobiDB-lite"/>
    </source>
</evidence>
<dbReference type="EMBL" id="JACAZE010000014">
    <property type="protein sequence ID" value="KAF7299934.1"/>
    <property type="molecule type" value="Genomic_DNA"/>
</dbReference>
<evidence type="ECO:0000313" key="2">
    <source>
        <dbReference type="EMBL" id="KAF7299934.1"/>
    </source>
</evidence>
<gene>
    <name evidence="2" type="ORF">HMN09_01001000</name>
</gene>
<dbReference type="AlphaFoldDB" id="A0A8H6W5F3"/>
<proteinExistence type="predicted"/>
<comment type="caution">
    <text evidence="2">The sequence shown here is derived from an EMBL/GenBank/DDBJ whole genome shotgun (WGS) entry which is preliminary data.</text>
</comment>